<dbReference type="AlphaFoldDB" id="A0A1D6YD66"/>
<reference evidence="1" key="1">
    <citation type="journal article" date="2016" name="Mycorrhiza">
        <title>The large (134.9 kb) mitochondrial genome of the glomeromycete Funneliformis mosseae.</title>
        <authorList>
            <person name="Nadimi M."/>
            <person name="Stefani F.O.P."/>
            <person name="Hijri M."/>
        </authorList>
    </citation>
    <scope>NUCLEOTIDE SEQUENCE</scope>
</reference>
<proteinExistence type="predicted"/>
<gene>
    <name evidence="1" type="primary">orf103_1</name>
</gene>
<accession>A0A1D6YD66</accession>
<protein>
    <submittedName>
        <fullName evidence="1">Uncharacterized protein</fullName>
    </submittedName>
</protein>
<geneLocation type="mitochondrion" evidence="1"/>
<name>A0A1D6YD66_FUNMO</name>
<sequence>MLAGTIFIPPSAQGLRALGPQAGVRIKDLTIVIETRQTTGVKSKSLVCCIASFLFPDDTLQLEKGVQRNIKLRPIDLRQKRDDLNTLNEQPLVARIDERCGLV</sequence>
<dbReference type="EMBL" id="KT371477">
    <property type="protein sequence ID" value="AMP87999.1"/>
    <property type="molecule type" value="Genomic_DNA"/>
</dbReference>
<evidence type="ECO:0000313" key="1">
    <source>
        <dbReference type="EMBL" id="AMP87999.1"/>
    </source>
</evidence>
<keyword evidence="1" id="KW-0496">Mitochondrion</keyword>
<organism evidence="1">
    <name type="scientific">Funneliformis mosseae</name>
    <name type="common">Endomycorrhizal fungus</name>
    <name type="synonym">Glomus mosseae</name>
    <dbReference type="NCBI Taxonomy" id="27381"/>
    <lineage>
        <taxon>Eukaryota</taxon>
        <taxon>Fungi</taxon>
        <taxon>Fungi incertae sedis</taxon>
        <taxon>Mucoromycota</taxon>
        <taxon>Glomeromycotina</taxon>
        <taxon>Glomeromycetes</taxon>
        <taxon>Glomerales</taxon>
        <taxon>Glomeraceae</taxon>
        <taxon>Funneliformis</taxon>
    </lineage>
</organism>